<dbReference type="Proteomes" id="UP000476411">
    <property type="component" value="Chromosome"/>
</dbReference>
<sequence length="109" mass="12379">MSKHLSIKGVIWILLITVFAVKSCDFFIHYGSSFKAYDIENAGDEAPTPDKGEDCFKSVKKIFSYFGDDILSNINWAAPLSTQWCVYSFFIFKEPLRDVLTPPPNHHTA</sequence>
<name>A0A6B9ZP94_9BACT</name>
<protein>
    <submittedName>
        <fullName evidence="1">Uncharacterized protein</fullName>
    </submittedName>
</protein>
<dbReference type="EMBL" id="CP048113">
    <property type="protein sequence ID" value="QHS63461.1"/>
    <property type="molecule type" value="Genomic_DNA"/>
</dbReference>
<dbReference type="RefSeq" id="WP_162335177.1">
    <property type="nucleotide sequence ID" value="NZ_CP048113.1"/>
</dbReference>
<evidence type="ECO:0000313" key="2">
    <source>
        <dbReference type="Proteomes" id="UP000476411"/>
    </source>
</evidence>
<organism evidence="1 2">
    <name type="scientific">Chitinophaga agri</name>
    <dbReference type="NCBI Taxonomy" id="2703787"/>
    <lineage>
        <taxon>Bacteria</taxon>
        <taxon>Pseudomonadati</taxon>
        <taxon>Bacteroidota</taxon>
        <taxon>Chitinophagia</taxon>
        <taxon>Chitinophagales</taxon>
        <taxon>Chitinophagaceae</taxon>
        <taxon>Chitinophaga</taxon>
    </lineage>
</organism>
<evidence type="ECO:0000313" key="1">
    <source>
        <dbReference type="EMBL" id="QHS63461.1"/>
    </source>
</evidence>
<keyword evidence="2" id="KW-1185">Reference proteome</keyword>
<gene>
    <name evidence="1" type="ORF">GWR21_28910</name>
</gene>
<reference evidence="1 2" key="1">
    <citation type="submission" date="2020-01" db="EMBL/GenBank/DDBJ databases">
        <title>Complete genome sequence of Chitinophaga sp. H33E-04 isolated from quinoa roots.</title>
        <authorList>
            <person name="Weon H.-Y."/>
            <person name="Lee S.A."/>
        </authorList>
    </citation>
    <scope>NUCLEOTIDE SEQUENCE [LARGE SCALE GENOMIC DNA]</scope>
    <source>
        <strain evidence="1 2">H33E-04</strain>
    </source>
</reference>
<dbReference type="AlphaFoldDB" id="A0A6B9ZP94"/>
<proteinExistence type="predicted"/>
<dbReference type="KEGG" id="chih:GWR21_28910"/>
<accession>A0A6B9ZP94</accession>